<dbReference type="PATRIC" id="fig|1172190.3.peg.1858"/>
<dbReference type="AlphaFoldDB" id="T0KFJ5"/>
<proteinExistence type="predicted"/>
<dbReference type="STRING" id="1172190.M947_09615"/>
<accession>T0KFJ5</accession>
<dbReference type="Proteomes" id="UP000015520">
    <property type="component" value="Unassembled WGS sequence"/>
</dbReference>
<gene>
    <name evidence="1" type="ORF">M947_09615</name>
</gene>
<dbReference type="RefSeq" id="WP_021288168.1">
    <property type="nucleotide sequence ID" value="NZ_AUPZ01000013.1"/>
</dbReference>
<sequence>MTLIPNEAKKIEVAGATVDFFELVKDGVSTYYFDTSKCGPPDPMVNAMSGLRLIKNNNNVLVMINHKAPGGLFGKLESDIAYSIEEVEGGLVKVTFTSVDAGVDSDLTQTACH</sequence>
<keyword evidence="2" id="KW-1185">Reference proteome</keyword>
<dbReference type="EMBL" id="AUPZ01000013">
    <property type="protein sequence ID" value="EQB35529.1"/>
    <property type="molecule type" value="Genomic_DNA"/>
</dbReference>
<comment type="caution">
    <text evidence="1">The sequence shown here is derived from an EMBL/GenBank/DDBJ whole genome shotgun (WGS) entry which is preliminary data.</text>
</comment>
<dbReference type="eggNOG" id="ENOG50347Q3">
    <property type="taxonomic scope" value="Bacteria"/>
</dbReference>
<organism evidence="1 2">
    <name type="scientific">Sulfurimonas hongkongensis</name>
    <dbReference type="NCBI Taxonomy" id="1172190"/>
    <lineage>
        <taxon>Bacteria</taxon>
        <taxon>Pseudomonadati</taxon>
        <taxon>Campylobacterota</taxon>
        <taxon>Epsilonproteobacteria</taxon>
        <taxon>Campylobacterales</taxon>
        <taxon>Sulfurimonadaceae</taxon>
        <taxon>Sulfurimonas</taxon>
    </lineage>
</organism>
<reference evidence="1 2" key="1">
    <citation type="submission" date="2013-07" db="EMBL/GenBank/DDBJ databases">
        <title>Sulfurimonas hongkongensis AST-10 Genome Sequencing.</title>
        <authorList>
            <person name="Cai L."/>
            <person name="Zhang T."/>
        </authorList>
    </citation>
    <scope>NUCLEOTIDE SEQUENCE [LARGE SCALE GENOMIC DNA]</scope>
    <source>
        <strain evidence="1 2">AST-10</strain>
    </source>
</reference>
<protein>
    <submittedName>
        <fullName evidence="1">Uncharacterized protein</fullName>
    </submittedName>
</protein>
<name>T0KFJ5_9BACT</name>
<evidence type="ECO:0000313" key="1">
    <source>
        <dbReference type="EMBL" id="EQB35529.1"/>
    </source>
</evidence>
<dbReference type="OrthoDB" id="14666at2"/>
<evidence type="ECO:0000313" key="2">
    <source>
        <dbReference type="Proteomes" id="UP000015520"/>
    </source>
</evidence>